<evidence type="ECO:0000256" key="9">
    <source>
        <dbReference type="PROSITE-ProRule" id="PRU10125"/>
    </source>
</evidence>
<dbReference type="OrthoDB" id="9805408at2"/>
<keyword evidence="6 8" id="KW-0413">Isomerase</keyword>
<sequence>MKFSKMHGIGNDYIYVNCFEETVSEPEKVSVVLSDRHKGVGGDGLVLIMPSDIADFRMRIFNADGSEAMMCGNATRCIGKYVYDMGLTDKTDITLETNSGIKYLKLYLKDNKVDSVTVDMGKAILVPKDIPVNSDLDRFVSQPVEICGRTWDITCVSMGNPHAVIFTEGVAELDLEKIGPHFENHELFPDRVNTEFAEVIDEHTLNMRVWERGSGETFACGTGTCATVVAAVLNGICKQDEEVLVHLRGGDLRITYKSDGTVLMTGPAEYVFEGTVSDEFINKAKENVVCRS</sequence>
<feature type="active site" description="Proton acceptor" evidence="8">
    <location>
        <position position="220"/>
    </location>
</feature>
<evidence type="ECO:0000256" key="2">
    <source>
        <dbReference type="ARBA" id="ARBA00010219"/>
    </source>
</evidence>
<feature type="binding site" evidence="8">
    <location>
        <position position="193"/>
    </location>
    <ligand>
        <name>substrate</name>
    </ligand>
</feature>
<dbReference type="GO" id="GO:0005829">
    <property type="term" value="C:cytosol"/>
    <property type="evidence" value="ECO:0007669"/>
    <property type="project" value="TreeGrafter"/>
</dbReference>
<feature type="site" description="Could be important to modulate the pK values of the two catalytic cysteine residues" evidence="8">
    <location>
        <position position="211"/>
    </location>
</feature>
<feature type="binding site" evidence="8">
    <location>
        <position position="62"/>
    </location>
    <ligand>
        <name>substrate</name>
    </ligand>
</feature>
<dbReference type="RefSeq" id="WP_074717219.1">
    <property type="nucleotide sequence ID" value="NZ_FNWV01000007.1"/>
</dbReference>
<name>A0A1H6K1S5_RUMFL</name>
<comment type="caution">
    <text evidence="8">Lacks conserved residue(s) required for the propagation of feature annotation.</text>
</comment>
<reference evidence="10 11" key="1">
    <citation type="submission" date="2016-10" db="EMBL/GenBank/DDBJ databases">
        <authorList>
            <person name="de Groot N.N."/>
        </authorList>
    </citation>
    <scope>NUCLEOTIDE SEQUENCE [LARGE SCALE GENOMIC DNA]</scope>
    <source>
        <strain evidence="10 11">YAD2003</strain>
    </source>
</reference>
<gene>
    <name evidence="8" type="primary">dapF</name>
    <name evidence="10" type="ORF">SAMN02910265_02143</name>
</gene>
<evidence type="ECO:0000313" key="10">
    <source>
        <dbReference type="EMBL" id="SEH68927.1"/>
    </source>
</evidence>
<dbReference type="EC" id="5.1.1.7" evidence="3 8"/>
<dbReference type="GO" id="GO:0008837">
    <property type="term" value="F:diaminopimelate epimerase activity"/>
    <property type="evidence" value="ECO:0007669"/>
    <property type="project" value="UniProtKB-UniRule"/>
</dbReference>
<feature type="site" description="Could be important to modulate the pK values of the two catalytic cysteine residues" evidence="8">
    <location>
        <position position="162"/>
    </location>
</feature>
<feature type="active site" description="Proton donor" evidence="8">
    <location>
        <position position="71"/>
    </location>
</feature>
<feature type="binding site" evidence="8">
    <location>
        <begin position="211"/>
        <end position="212"/>
    </location>
    <ligand>
        <name>substrate</name>
    </ligand>
</feature>
<protein>
    <recommendedName>
        <fullName evidence="3 8">Diaminopimelate epimerase</fullName>
        <shortName evidence="8">DAP epimerase</shortName>
        <ecNumber evidence="3 8">5.1.1.7</ecNumber>
    </recommendedName>
    <alternativeName>
        <fullName evidence="8">PLP-independent amino acid racemase</fullName>
    </alternativeName>
</protein>
<organism evidence="10 11">
    <name type="scientific">Ruminococcus flavefaciens</name>
    <dbReference type="NCBI Taxonomy" id="1265"/>
    <lineage>
        <taxon>Bacteria</taxon>
        <taxon>Bacillati</taxon>
        <taxon>Bacillota</taxon>
        <taxon>Clostridia</taxon>
        <taxon>Eubacteriales</taxon>
        <taxon>Oscillospiraceae</taxon>
        <taxon>Ruminococcus</taxon>
    </lineage>
</organism>
<evidence type="ECO:0000256" key="5">
    <source>
        <dbReference type="ARBA" id="ARBA00023154"/>
    </source>
</evidence>
<accession>A0A1H6K1S5</accession>
<comment type="subunit">
    <text evidence="8">Homodimer.</text>
</comment>
<dbReference type="GO" id="GO:0009089">
    <property type="term" value="P:lysine biosynthetic process via diaminopimelate"/>
    <property type="evidence" value="ECO:0007669"/>
    <property type="project" value="UniProtKB-UniRule"/>
</dbReference>
<comment type="function">
    <text evidence="8">Catalyzes the stereoinversion of LL-2,6-diaminopimelate (L,L-DAP) to meso-diaminopimelate (meso-DAP), a precursor of L-lysine and an essential component of the bacterial peptidoglycan.</text>
</comment>
<dbReference type="HAMAP" id="MF_00197">
    <property type="entry name" value="DAP_epimerase"/>
    <property type="match status" value="1"/>
</dbReference>
<feature type="binding site" evidence="8">
    <location>
        <begin position="72"/>
        <end position="73"/>
    </location>
    <ligand>
        <name>substrate</name>
    </ligand>
</feature>
<keyword evidence="4 8" id="KW-0028">Amino-acid biosynthesis</keyword>
<evidence type="ECO:0000256" key="4">
    <source>
        <dbReference type="ARBA" id="ARBA00022605"/>
    </source>
</evidence>
<feature type="binding site" evidence="8">
    <location>
        <position position="11"/>
    </location>
    <ligand>
        <name>substrate</name>
    </ligand>
</feature>
<evidence type="ECO:0000256" key="7">
    <source>
        <dbReference type="ARBA" id="ARBA00051712"/>
    </source>
</evidence>
<evidence type="ECO:0000256" key="8">
    <source>
        <dbReference type="HAMAP-Rule" id="MF_00197"/>
    </source>
</evidence>
<dbReference type="NCBIfam" id="TIGR00652">
    <property type="entry name" value="DapF"/>
    <property type="match status" value="1"/>
</dbReference>
<feature type="binding site" evidence="8">
    <location>
        <position position="160"/>
    </location>
    <ligand>
        <name>substrate</name>
    </ligand>
</feature>
<feature type="binding site" evidence="8">
    <location>
        <begin position="221"/>
        <end position="222"/>
    </location>
    <ligand>
        <name>substrate</name>
    </ligand>
</feature>
<keyword evidence="8" id="KW-0963">Cytoplasm</keyword>
<feature type="active site" evidence="9">
    <location>
        <position position="71"/>
    </location>
</feature>
<dbReference type="EMBL" id="FNWV01000007">
    <property type="protein sequence ID" value="SEH68927.1"/>
    <property type="molecule type" value="Genomic_DNA"/>
</dbReference>
<comment type="pathway">
    <text evidence="1 8">Amino-acid biosynthesis; L-lysine biosynthesis via DAP pathway; DL-2,6-diaminopimelate from LL-2,6-diaminopimelate: step 1/1.</text>
</comment>
<evidence type="ECO:0000313" key="11">
    <source>
        <dbReference type="Proteomes" id="UP000183190"/>
    </source>
</evidence>
<dbReference type="SUPFAM" id="SSF54506">
    <property type="entry name" value="Diaminopimelate epimerase-like"/>
    <property type="match status" value="1"/>
</dbReference>
<dbReference type="InterPro" id="IPR001653">
    <property type="entry name" value="DAP_epimerase_DapF"/>
</dbReference>
<dbReference type="PROSITE" id="PS01326">
    <property type="entry name" value="DAP_EPIMERASE"/>
    <property type="match status" value="1"/>
</dbReference>
<evidence type="ECO:0000256" key="1">
    <source>
        <dbReference type="ARBA" id="ARBA00005196"/>
    </source>
</evidence>
<evidence type="ECO:0000256" key="6">
    <source>
        <dbReference type="ARBA" id="ARBA00023235"/>
    </source>
</evidence>
<keyword evidence="5 8" id="KW-0457">Lysine biosynthesis</keyword>
<dbReference type="Gene3D" id="3.10.310.10">
    <property type="entry name" value="Diaminopimelate Epimerase, Chain A, domain 1"/>
    <property type="match status" value="2"/>
</dbReference>
<dbReference type="InterPro" id="IPR018510">
    <property type="entry name" value="DAP_epimerase_AS"/>
</dbReference>
<comment type="similarity">
    <text evidence="2 8">Belongs to the diaminopimelate epimerase family.</text>
</comment>
<dbReference type="PANTHER" id="PTHR31689:SF0">
    <property type="entry name" value="DIAMINOPIMELATE EPIMERASE"/>
    <property type="match status" value="1"/>
</dbReference>
<dbReference type="UniPathway" id="UPA00034">
    <property type="reaction ID" value="UER00025"/>
</dbReference>
<proteinExistence type="inferred from homology"/>
<dbReference type="Proteomes" id="UP000183190">
    <property type="component" value="Unassembled WGS sequence"/>
</dbReference>
<dbReference type="Pfam" id="PF01678">
    <property type="entry name" value="DAP_epimerase"/>
    <property type="match status" value="2"/>
</dbReference>
<dbReference type="AlphaFoldDB" id="A0A1H6K1S5"/>
<evidence type="ECO:0000256" key="3">
    <source>
        <dbReference type="ARBA" id="ARBA00013080"/>
    </source>
</evidence>
<comment type="catalytic activity">
    <reaction evidence="7 8">
        <text>(2S,6S)-2,6-diaminopimelate = meso-2,6-diaminopimelate</text>
        <dbReference type="Rhea" id="RHEA:15393"/>
        <dbReference type="ChEBI" id="CHEBI:57609"/>
        <dbReference type="ChEBI" id="CHEBI:57791"/>
        <dbReference type="EC" id="5.1.1.7"/>
    </reaction>
</comment>
<comment type="subcellular location">
    <subcellularLocation>
        <location evidence="8">Cytoplasm</location>
    </subcellularLocation>
</comment>
<dbReference type="PANTHER" id="PTHR31689">
    <property type="entry name" value="DIAMINOPIMELATE EPIMERASE, CHLOROPLASTIC"/>
    <property type="match status" value="1"/>
</dbReference>